<gene>
    <name evidence="1" type="ORF">SDC9_177509</name>
</gene>
<name>A0A645GVK2_9ZZZZ</name>
<evidence type="ECO:0000313" key="1">
    <source>
        <dbReference type="EMBL" id="MPN30052.1"/>
    </source>
</evidence>
<protein>
    <submittedName>
        <fullName evidence="1">Uncharacterized protein</fullName>
    </submittedName>
</protein>
<dbReference type="AlphaFoldDB" id="A0A645GVK2"/>
<dbReference type="EMBL" id="VSSQ01081024">
    <property type="protein sequence ID" value="MPN30052.1"/>
    <property type="molecule type" value="Genomic_DNA"/>
</dbReference>
<sequence length="142" mass="16043">MDPVNKGHFHIVILLGHRDVGRQHEFLNQLLALAPFGGFDGCRKALRIQDDLGLLQLKIDAPPLEPPGAQNIFQFVHHQQRSPDIRVPLPKLRVARQNPVHVRISHPLAGADHAFYNRALPYVPVSVDFHDAGKRQLLFPRV</sequence>
<accession>A0A645GVK2</accession>
<reference evidence="1" key="1">
    <citation type="submission" date="2019-08" db="EMBL/GenBank/DDBJ databases">
        <authorList>
            <person name="Kucharzyk K."/>
            <person name="Murdoch R.W."/>
            <person name="Higgins S."/>
            <person name="Loffler F."/>
        </authorList>
    </citation>
    <scope>NUCLEOTIDE SEQUENCE</scope>
</reference>
<comment type="caution">
    <text evidence="1">The sequence shown here is derived from an EMBL/GenBank/DDBJ whole genome shotgun (WGS) entry which is preliminary data.</text>
</comment>
<proteinExistence type="predicted"/>
<organism evidence="1">
    <name type="scientific">bioreactor metagenome</name>
    <dbReference type="NCBI Taxonomy" id="1076179"/>
    <lineage>
        <taxon>unclassified sequences</taxon>
        <taxon>metagenomes</taxon>
        <taxon>ecological metagenomes</taxon>
    </lineage>
</organism>